<gene>
    <name evidence="1" type="ORF">TK0001_2386</name>
</gene>
<evidence type="ECO:0000313" key="2">
    <source>
        <dbReference type="Proteomes" id="UP000233769"/>
    </source>
</evidence>
<name>A0A2N9ANS5_METEX</name>
<organism evidence="1 2">
    <name type="scientific">Methylorubrum extorquens</name>
    <name type="common">Methylobacterium dichloromethanicum</name>
    <name type="synonym">Methylobacterium extorquens</name>
    <dbReference type="NCBI Taxonomy" id="408"/>
    <lineage>
        <taxon>Bacteria</taxon>
        <taxon>Pseudomonadati</taxon>
        <taxon>Pseudomonadota</taxon>
        <taxon>Alphaproteobacteria</taxon>
        <taxon>Hyphomicrobiales</taxon>
        <taxon>Methylobacteriaceae</taxon>
        <taxon>Methylorubrum</taxon>
    </lineage>
</organism>
<accession>A0A2N9ANS5</accession>
<sequence length="21" mass="2489">MAIFNSIFPLKHHCVRGKKFD</sequence>
<protein>
    <submittedName>
        <fullName evidence="1">Uncharacterized protein</fullName>
    </submittedName>
</protein>
<dbReference type="EMBL" id="LT962688">
    <property type="protein sequence ID" value="SOR28988.1"/>
    <property type="molecule type" value="Genomic_DNA"/>
</dbReference>
<dbReference type="AlphaFoldDB" id="A0A2N9ANS5"/>
<dbReference type="Proteomes" id="UP000233769">
    <property type="component" value="Chromosome tk0001"/>
</dbReference>
<proteinExistence type="predicted"/>
<evidence type="ECO:0000313" key="1">
    <source>
        <dbReference type="EMBL" id="SOR28988.1"/>
    </source>
</evidence>
<reference evidence="2" key="1">
    <citation type="submission" date="2017-10" db="EMBL/GenBank/DDBJ databases">
        <authorList>
            <person name="Regsiter A."/>
            <person name="William W."/>
        </authorList>
    </citation>
    <scope>NUCLEOTIDE SEQUENCE [LARGE SCALE GENOMIC DNA]</scope>
</reference>